<dbReference type="GO" id="GO:0015035">
    <property type="term" value="F:protein-disulfide reductase activity"/>
    <property type="evidence" value="ECO:0007669"/>
    <property type="project" value="InterPro"/>
</dbReference>
<dbReference type="InterPro" id="IPR013766">
    <property type="entry name" value="Thioredoxin_domain"/>
</dbReference>
<evidence type="ECO:0000313" key="9">
    <source>
        <dbReference type="EMBL" id="APB32875.1"/>
    </source>
</evidence>
<evidence type="ECO:0000256" key="7">
    <source>
        <dbReference type="PIRSR" id="PIRSR000077-4"/>
    </source>
</evidence>
<evidence type="ECO:0000259" key="8">
    <source>
        <dbReference type="PROSITE" id="PS51352"/>
    </source>
</evidence>
<dbReference type="AlphaFoldDB" id="A0A1J0AAB5"/>
<dbReference type="STRING" id="1188229.GlitD10_0561"/>
<evidence type="ECO:0000256" key="6">
    <source>
        <dbReference type="PIRNR" id="PIRNR000077"/>
    </source>
</evidence>
<keyword evidence="2" id="KW-0813">Transport</keyword>
<feature type="disulfide bond" description="Redox-active" evidence="7">
    <location>
        <begin position="29"/>
        <end position="32"/>
    </location>
</feature>
<evidence type="ECO:0000256" key="3">
    <source>
        <dbReference type="ARBA" id="ARBA00022982"/>
    </source>
</evidence>
<dbReference type="PANTHER" id="PTHR45663:SF11">
    <property type="entry name" value="GEO12009P1"/>
    <property type="match status" value="1"/>
</dbReference>
<keyword evidence="10" id="KW-1185">Reference proteome</keyword>
<gene>
    <name evidence="9" type="primary">trxA-2</name>
    <name evidence="9" type="ORF">GlitD10_0561</name>
</gene>
<dbReference type="Gene3D" id="3.40.30.10">
    <property type="entry name" value="Glutaredoxin"/>
    <property type="match status" value="1"/>
</dbReference>
<dbReference type="PIRSF" id="PIRSF000077">
    <property type="entry name" value="Thioredoxin"/>
    <property type="match status" value="1"/>
</dbReference>
<dbReference type="EMBL" id="CP017675">
    <property type="protein sequence ID" value="APB32875.1"/>
    <property type="molecule type" value="Genomic_DNA"/>
</dbReference>
<dbReference type="PROSITE" id="PS51352">
    <property type="entry name" value="THIOREDOXIN_2"/>
    <property type="match status" value="1"/>
</dbReference>
<keyword evidence="4 7" id="KW-1015">Disulfide bond</keyword>
<dbReference type="GO" id="GO:0005829">
    <property type="term" value="C:cytosol"/>
    <property type="evidence" value="ECO:0007669"/>
    <property type="project" value="TreeGrafter"/>
</dbReference>
<dbReference type="OrthoDB" id="530955at2"/>
<dbReference type="PANTHER" id="PTHR45663">
    <property type="entry name" value="GEO12009P1"/>
    <property type="match status" value="1"/>
</dbReference>
<evidence type="ECO:0000256" key="4">
    <source>
        <dbReference type="ARBA" id="ARBA00023157"/>
    </source>
</evidence>
<organism evidence="9 10">
    <name type="scientific">Gloeomargarita lithophora Alchichica-D10</name>
    <dbReference type="NCBI Taxonomy" id="1188229"/>
    <lineage>
        <taxon>Bacteria</taxon>
        <taxon>Bacillati</taxon>
        <taxon>Cyanobacteriota</taxon>
        <taxon>Cyanophyceae</taxon>
        <taxon>Gloeomargaritales</taxon>
        <taxon>Gloeomargaritaceae</taxon>
        <taxon>Gloeomargarita</taxon>
    </lineage>
</organism>
<dbReference type="RefSeq" id="WP_071453552.1">
    <property type="nucleotide sequence ID" value="NZ_CP017675.1"/>
</dbReference>
<name>A0A1J0AAB5_9CYAN</name>
<dbReference type="SUPFAM" id="SSF52833">
    <property type="entry name" value="Thioredoxin-like"/>
    <property type="match status" value="1"/>
</dbReference>
<sequence>MKFISEADFTPQVLQANVPVVVHFSAPWCGLCRLVEPLLAQLQEQYGNQMCLVGVNADESLHLSSRYRLRMLPTLLVIQDGQVQHRVETFQSRDQLYQQLHQAVEAILTVPTVASV</sequence>
<keyword evidence="3" id="KW-0249">Electron transport</keyword>
<evidence type="ECO:0000313" key="10">
    <source>
        <dbReference type="Proteomes" id="UP000180235"/>
    </source>
</evidence>
<dbReference type="InterPro" id="IPR005746">
    <property type="entry name" value="Thioredoxin"/>
</dbReference>
<dbReference type="KEGG" id="glt:GlitD10_0561"/>
<proteinExistence type="inferred from homology"/>
<evidence type="ECO:0000256" key="1">
    <source>
        <dbReference type="ARBA" id="ARBA00008987"/>
    </source>
</evidence>
<dbReference type="Pfam" id="PF00085">
    <property type="entry name" value="Thioredoxin"/>
    <property type="match status" value="1"/>
</dbReference>
<keyword evidence="5 7" id="KW-0676">Redox-active center</keyword>
<comment type="similarity">
    <text evidence="1 6">Belongs to the thioredoxin family.</text>
</comment>
<dbReference type="GO" id="GO:0045454">
    <property type="term" value="P:cell redox homeostasis"/>
    <property type="evidence" value="ECO:0007669"/>
    <property type="project" value="TreeGrafter"/>
</dbReference>
<feature type="domain" description="Thioredoxin" evidence="8">
    <location>
        <begin position="1"/>
        <end position="109"/>
    </location>
</feature>
<reference evidence="9 10" key="1">
    <citation type="submission" date="2016-10" db="EMBL/GenBank/DDBJ databases">
        <title>Description of Gloeomargarita lithophora gen. nov., sp. nov., a thylakoid-bearing basal-branching cyanobacterium with intracellular carbonates, and proposal for Gloeomargaritales ord. nov.</title>
        <authorList>
            <person name="Moreira D."/>
            <person name="Tavera R."/>
            <person name="Benzerara K."/>
            <person name="Skouri-Panet F."/>
            <person name="Couradeau E."/>
            <person name="Gerard E."/>
            <person name="Loussert C."/>
            <person name="Novelo E."/>
            <person name="Zivanovic Y."/>
            <person name="Lopez-Garcia P."/>
        </authorList>
    </citation>
    <scope>NUCLEOTIDE SEQUENCE [LARGE SCALE GENOMIC DNA]</scope>
    <source>
        <strain evidence="9 10">D10</strain>
    </source>
</reference>
<dbReference type="Proteomes" id="UP000180235">
    <property type="component" value="Chromosome"/>
</dbReference>
<evidence type="ECO:0000256" key="5">
    <source>
        <dbReference type="ARBA" id="ARBA00023284"/>
    </source>
</evidence>
<evidence type="ECO:0000256" key="2">
    <source>
        <dbReference type="ARBA" id="ARBA00022448"/>
    </source>
</evidence>
<dbReference type="InterPro" id="IPR036249">
    <property type="entry name" value="Thioredoxin-like_sf"/>
</dbReference>
<dbReference type="CDD" id="cd02947">
    <property type="entry name" value="TRX_family"/>
    <property type="match status" value="1"/>
</dbReference>
<protein>
    <recommendedName>
        <fullName evidence="6">Thioredoxin</fullName>
    </recommendedName>
</protein>
<accession>A0A1J0AAB5</accession>